<reference evidence="2" key="1">
    <citation type="submission" date="2019-10" db="EMBL/GenBank/DDBJ databases">
        <title>Muricauda hadale sp. nov., a piezophilic bacterium isolated from hadopelagic water of the Mariana Trench.</title>
        <authorList>
            <person name="Wei Y."/>
        </authorList>
    </citation>
    <scope>NUCLEOTIDE SEQUENCE [LARGE SCALE GENOMIC DNA]</scope>
    <source>
        <strain evidence="2">MT-229</strain>
    </source>
</reference>
<comment type="caution">
    <text evidence="2">The sequence shown here is derived from an EMBL/GenBank/DDBJ whole genome shotgun (WGS) entry which is preliminary data.</text>
</comment>
<accession>A0A5N5IYD6</accession>
<dbReference type="EMBL" id="VNIK02000001">
    <property type="protein sequence ID" value="KAB5491757.1"/>
    <property type="molecule type" value="Genomic_DNA"/>
</dbReference>
<gene>
    <name evidence="2" type="ORF">FOT42_002055</name>
</gene>
<proteinExistence type="predicted"/>
<feature type="domain" description="YdhG-like" evidence="1">
    <location>
        <begin position="29"/>
        <end position="126"/>
    </location>
</feature>
<organism evidence="2 3">
    <name type="scientific">Flagellimonas hadalis</name>
    <dbReference type="NCBI Taxonomy" id="2597517"/>
    <lineage>
        <taxon>Bacteria</taxon>
        <taxon>Pseudomonadati</taxon>
        <taxon>Bacteroidota</taxon>
        <taxon>Flavobacteriia</taxon>
        <taxon>Flavobacteriales</taxon>
        <taxon>Flavobacteriaceae</taxon>
        <taxon>Flagellimonas</taxon>
    </lineage>
</organism>
<dbReference type="AlphaFoldDB" id="A0A5N5IYD6"/>
<sequence>MNPEIDVYLLEGCGRCPLGGTPECKVHSWTAELKYLRRLVLECGLTEEQKWGVPTYTHNGTNLVMVAAFKDNCTLSFFKGALLKDDHQILEKPGKNTQSGRVVRFTDVAQITKLESVLKSYIFEAIEVKKAGLKVQLKSISDYEIPEEFQQRLEEDPELKEAFENLTPGRQKGYLLYFSGAKQSKTREDRIEKYIPKIMKGLGFHDR</sequence>
<dbReference type="Gene3D" id="3.90.1150.200">
    <property type="match status" value="1"/>
</dbReference>
<dbReference type="Pfam" id="PF13376">
    <property type="entry name" value="OmdA"/>
    <property type="match status" value="1"/>
</dbReference>
<dbReference type="InterPro" id="IPR016786">
    <property type="entry name" value="YdeI_bac"/>
</dbReference>
<dbReference type="Proteomes" id="UP000319204">
    <property type="component" value="Unassembled WGS sequence"/>
</dbReference>
<keyword evidence="3" id="KW-1185">Reference proteome</keyword>
<dbReference type="Pfam" id="PF08818">
    <property type="entry name" value="DUF1801"/>
    <property type="match status" value="1"/>
</dbReference>
<dbReference type="RefSeq" id="WP_151888904.1">
    <property type="nucleotide sequence ID" value="NZ_VNIK02000001.1"/>
</dbReference>
<dbReference type="SUPFAM" id="SSF159888">
    <property type="entry name" value="YdhG-like"/>
    <property type="match status" value="1"/>
</dbReference>
<dbReference type="PIRSF" id="PIRSF021308">
    <property type="entry name" value="UCP021308"/>
    <property type="match status" value="1"/>
</dbReference>
<dbReference type="OrthoDB" id="214150at2"/>
<evidence type="ECO:0000313" key="3">
    <source>
        <dbReference type="Proteomes" id="UP000319204"/>
    </source>
</evidence>
<name>A0A5N5IYD6_9FLAO</name>
<dbReference type="InterPro" id="IPR014922">
    <property type="entry name" value="YdhG-like"/>
</dbReference>
<evidence type="ECO:0000259" key="1">
    <source>
        <dbReference type="Pfam" id="PF08818"/>
    </source>
</evidence>
<protein>
    <recommendedName>
        <fullName evidence="1">YdhG-like domain-containing protein</fullName>
    </recommendedName>
</protein>
<evidence type="ECO:0000313" key="2">
    <source>
        <dbReference type="EMBL" id="KAB5491757.1"/>
    </source>
</evidence>